<evidence type="ECO:0000313" key="3">
    <source>
        <dbReference type="Proteomes" id="UP001143391"/>
    </source>
</evidence>
<keyword evidence="3" id="KW-1185">Reference proteome</keyword>
<dbReference type="CDD" id="cd07040">
    <property type="entry name" value="HP"/>
    <property type="match status" value="1"/>
</dbReference>
<feature type="chain" id="PRO_5047256003" evidence="1">
    <location>
        <begin position="28"/>
        <end position="194"/>
    </location>
</feature>
<gene>
    <name evidence="2" type="ORF">NLU14_17355</name>
</gene>
<dbReference type="SUPFAM" id="SSF53254">
    <property type="entry name" value="Phosphoglycerate mutase-like"/>
    <property type="match status" value="1"/>
</dbReference>
<dbReference type="InterPro" id="IPR029033">
    <property type="entry name" value="His_PPase_superfam"/>
</dbReference>
<proteinExistence type="predicted"/>
<dbReference type="EMBL" id="JANCMW010000012">
    <property type="protein sequence ID" value="MDF0752001.1"/>
    <property type="molecule type" value="Genomic_DNA"/>
</dbReference>
<evidence type="ECO:0000256" key="1">
    <source>
        <dbReference type="SAM" id="SignalP"/>
    </source>
</evidence>
<reference evidence="2" key="1">
    <citation type="submission" date="2022-07" db="EMBL/GenBank/DDBJ databases">
        <title>Marinobacter iranensis a new bacterium isolate from a hipersaline lake in Iran.</title>
        <authorList>
            <person name="Mohammad A.M.A."/>
            <person name="Cristina S.-P."/>
            <person name="Antonio V."/>
        </authorList>
    </citation>
    <scope>NUCLEOTIDE SEQUENCE</scope>
    <source>
        <strain evidence="2">71-i</strain>
    </source>
</reference>
<feature type="signal peptide" evidence="1">
    <location>
        <begin position="1"/>
        <end position="27"/>
    </location>
</feature>
<accession>A0ABT5YE94</accession>
<comment type="caution">
    <text evidence="2">The sequence shown here is derived from an EMBL/GenBank/DDBJ whole genome shotgun (WGS) entry which is preliminary data.</text>
</comment>
<dbReference type="Gene3D" id="3.40.50.1240">
    <property type="entry name" value="Phosphoglycerate mutase-like"/>
    <property type="match status" value="1"/>
</dbReference>
<keyword evidence="1" id="KW-0732">Signal</keyword>
<dbReference type="Proteomes" id="UP001143391">
    <property type="component" value="Unassembled WGS sequence"/>
</dbReference>
<dbReference type="RefSeq" id="WP_275708851.1">
    <property type="nucleotide sequence ID" value="NZ_JANCMW010000012.1"/>
</dbReference>
<dbReference type="InterPro" id="IPR013078">
    <property type="entry name" value="His_Pase_superF_clade-1"/>
</dbReference>
<evidence type="ECO:0000313" key="2">
    <source>
        <dbReference type="EMBL" id="MDF0752001.1"/>
    </source>
</evidence>
<organism evidence="2 3">
    <name type="scientific">Marinobacter iranensis</name>
    <dbReference type="NCBI Taxonomy" id="2962607"/>
    <lineage>
        <taxon>Bacteria</taxon>
        <taxon>Pseudomonadati</taxon>
        <taxon>Pseudomonadota</taxon>
        <taxon>Gammaproteobacteria</taxon>
        <taxon>Pseudomonadales</taxon>
        <taxon>Marinobacteraceae</taxon>
        <taxon>Marinobacter</taxon>
    </lineage>
</organism>
<name>A0ABT5YE94_9GAMM</name>
<sequence length="194" mass="21144">MKRNSVSTVLFALVLGLVPFFAGTAHANESEAWEALREGRAVLMLRHALAPGTGDPANFDVDDCSTQRNLNDTGRQQARAWKPFLAEQGIDKARVFSSQWCRCLDTAREMDVGPVEEMQSLNSFFGNRGYEAMQTSQTIAIVNELEPGPPVILVSHQVNITALADVFPSSSEGVVMALPLSENPTILARVSPEN</sequence>
<protein>
    <submittedName>
        <fullName evidence="2">Histidine phosphatase family protein</fullName>
    </submittedName>
</protein>
<dbReference type="Pfam" id="PF00300">
    <property type="entry name" value="His_Phos_1"/>
    <property type="match status" value="1"/>
</dbReference>